<dbReference type="KEGG" id="taer:GT409_05905"/>
<organism evidence="2 3">
    <name type="scientific">Tichowtungia aerotolerans</name>
    <dbReference type="NCBI Taxonomy" id="2697043"/>
    <lineage>
        <taxon>Bacteria</taxon>
        <taxon>Pseudomonadati</taxon>
        <taxon>Kiritimatiellota</taxon>
        <taxon>Tichowtungiia</taxon>
        <taxon>Tichowtungiales</taxon>
        <taxon>Tichowtungiaceae</taxon>
        <taxon>Tichowtungia</taxon>
    </lineage>
</organism>
<dbReference type="Pfam" id="PF13439">
    <property type="entry name" value="Glyco_transf_4"/>
    <property type="match status" value="1"/>
</dbReference>
<feature type="domain" description="Glycosyltransferase subfamily 4-like N-terminal" evidence="1">
    <location>
        <begin position="17"/>
        <end position="214"/>
    </location>
</feature>
<name>A0A6P1M317_9BACT</name>
<sequence length="402" mass="46096">MKILFLTLKLPHSEVVGGNRIVFQRIRYLAQQGHQVGLVSYLSGETEKQIEGLKEFVFDLHTIQQPNRNLLFRIFHDYLWAHSRPALIWKLYSKAMMDEVANAVELQHYDLVIAEFSEMGQFLYKNPSLSAVHTVISCHRCMTASYEKYQEMEEVRWRLYCKSLPQLRGLRKYEFDMYRSADRILVLTPQDRFTMQYYAPDLAVSVAPTGVDIEELQKHPPVPKEPIILMTGYMQDPANEDGVKWFVHHVWPALRDHHPEVKFYIVGADPSPRIKRLVAGDRRIIVTGKVKDLRPYRNRARVLVSPVRLGSGMRTKVLEAMAAGLPVVSTSLGMAGIEAQTGMNCFVADTPALFERSVDWLLTDRSLSARMAHAARKLIEEKYGLEIGLHQFENILKSVVEG</sequence>
<dbReference type="PANTHER" id="PTHR12526">
    <property type="entry name" value="GLYCOSYLTRANSFERASE"/>
    <property type="match status" value="1"/>
</dbReference>
<dbReference type="AlphaFoldDB" id="A0A6P1M317"/>
<dbReference type="Pfam" id="PF13692">
    <property type="entry name" value="Glyco_trans_1_4"/>
    <property type="match status" value="1"/>
</dbReference>
<evidence type="ECO:0000313" key="2">
    <source>
        <dbReference type="EMBL" id="QHI69000.1"/>
    </source>
</evidence>
<dbReference type="RefSeq" id="WP_160627881.1">
    <property type="nucleotide sequence ID" value="NZ_CP047593.1"/>
</dbReference>
<dbReference type="Proteomes" id="UP000464954">
    <property type="component" value="Chromosome"/>
</dbReference>
<accession>A0A6P1M317</accession>
<dbReference type="EMBL" id="CP047593">
    <property type="protein sequence ID" value="QHI69000.1"/>
    <property type="molecule type" value="Genomic_DNA"/>
</dbReference>
<dbReference type="GO" id="GO:0016757">
    <property type="term" value="F:glycosyltransferase activity"/>
    <property type="evidence" value="ECO:0007669"/>
    <property type="project" value="UniProtKB-ARBA"/>
</dbReference>
<protein>
    <submittedName>
        <fullName evidence="2">Glycosyltransferase</fullName>
    </submittedName>
</protein>
<evidence type="ECO:0000259" key="1">
    <source>
        <dbReference type="Pfam" id="PF13439"/>
    </source>
</evidence>
<dbReference type="InterPro" id="IPR028098">
    <property type="entry name" value="Glyco_trans_4-like_N"/>
</dbReference>
<keyword evidence="3" id="KW-1185">Reference proteome</keyword>
<evidence type="ECO:0000313" key="3">
    <source>
        <dbReference type="Proteomes" id="UP000464954"/>
    </source>
</evidence>
<dbReference type="SUPFAM" id="SSF53756">
    <property type="entry name" value="UDP-Glycosyltransferase/glycogen phosphorylase"/>
    <property type="match status" value="1"/>
</dbReference>
<reference evidence="2 3" key="1">
    <citation type="submission" date="2020-01" db="EMBL/GenBank/DDBJ databases">
        <title>Ponticoccus aerotolerans gen. nov., sp. nov., an anaerobic bacterium and proposal of Ponticoccusceae fam. nov., Ponticoccusles ord. nov. and Ponticoccuse classis nov. in the phylum Kiritimatiellaeota.</title>
        <authorList>
            <person name="Zhou L.Y."/>
            <person name="Du Z.J."/>
        </authorList>
    </citation>
    <scope>NUCLEOTIDE SEQUENCE [LARGE SCALE GENOMIC DNA]</scope>
    <source>
        <strain evidence="2 3">S-5007</strain>
    </source>
</reference>
<proteinExistence type="predicted"/>
<dbReference type="Gene3D" id="3.40.50.2000">
    <property type="entry name" value="Glycogen Phosphorylase B"/>
    <property type="match status" value="2"/>
</dbReference>
<gene>
    <name evidence="2" type="ORF">GT409_05905</name>
</gene>
<dbReference type="CDD" id="cd03801">
    <property type="entry name" value="GT4_PimA-like"/>
    <property type="match status" value="1"/>
</dbReference>
<keyword evidence="2" id="KW-0808">Transferase</keyword>